<dbReference type="RefSeq" id="WP_343187006.1">
    <property type="nucleotide sequence ID" value="NZ_JBCITM010000020.1"/>
</dbReference>
<dbReference type="PANTHER" id="PTHR30349:SF82">
    <property type="entry name" value="INTEGRASE_RECOMBINASE YOEC-RELATED"/>
    <property type="match status" value="1"/>
</dbReference>
<evidence type="ECO:0000256" key="1">
    <source>
        <dbReference type="ARBA" id="ARBA00023172"/>
    </source>
</evidence>
<dbReference type="SUPFAM" id="SSF56349">
    <property type="entry name" value="DNA breaking-rejoining enzymes"/>
    <property type="match status" value="1"/>
</dbReference>
<dbReference type="CDD" id="cd01192">
    <property type="entry name" value="INT_C_like_3"/>
    <property type="match status" value="1"/>
</dbReference>
<reference evidence="3 4" key="1">
    <citation type="submission" date="2024-04" db="EMBL/GenBank/DDBJ databases">
        <title>Genome sequencing and metabolic network reconstruction of aminoacids and betaine degradation by Anoxynatronum sibiricum.</title>
        <authorList>
            <person name="Detkova E.N."/>
            <person name="Boltjanskaja Y.V."/>
            <person name="Mardanov A.V."/>
            <person name="Kevbrin V."/>
        </authorList>
    </citation>
    <scope>NUCLEOTIDE SEQUENCE [LARGE SCALE GENOMIC DNA]</scope>
    <source>
        <strain evidence="3 4">Z-7981</strain>
    </source>
</reference>
<dbReference type="Pfam" id="PF00589">
    <property type="entry name" value="Phage_integrase"/>
    <property type="match status" value="1"/>
</dbReference>
<sequence>MNRTEPIRDKKMIEMMKMYLRNQSTRNYLLFVFGINSNLRIGDILSLRVKDVWSNRTVLKHILIKEQKTGKLKKVRLNESIVAAIKEHIKTNHLQPEDYLFQSKTSRYGNKPIDRVTAFRILSEAGERVGLPEPVSPHSLRKTWGYWAWKQGIALPLIMEALNHSNQSITRRYLGINQDELDDAYMELNL</sequence>
<dbReference type="Gene3D" id="1.10.443.10">
    <property type="entry name" value="Intergrase catalytic core"/>
    <property type="match status" value="1"/>
</dbReference>
<evidence type="ECO:0000313" key="3">
    <source>
        <dbReference type="EMBL" id="MEN1761721.1"/>
    </source>
</evidence>
<organism evidence="3 4">
    <name type="scientific">Anoxynatronum sibiricum</name>
    <dbReference type="NCBI Taxonomy" id="210623"/>
    <lineage>
        <taxon>Bacteria</taxon>
        <taxon>Bacillati</taxon>
        <taxon>Bacillota</taxon>
        <taxon>Clostridia</taxon>
        <taxon>Eubacteriales</taxon>
        <taxon>Clostridiaceae</taxon>
        <taxon>Anoxynatronum</taxon>
    </lineage>
</organism>
<gene>
    <name evidence="3" type="ORF">AAIG11_14635</name>
</gene>
<dbReference type="InterPro" id="IPR002104">
    <property type="entry name" value="Integrase_catalytic"/>
</dbReference>
<accession>A0ABU9VX37</accession>
<dbReference type="PROSITE" id="PS51898">
    <property type="entry name" value="TYR_RECOMBINASE"/>
    <property type="match status" value="1"/>
</dbReference>
<dbReference type="Proteomes" id="UP001407405">
    <property type="component" value="Unassembled WGS sequence"/>
</dbReference>
<evidence type="ECO:0000313" key="4">
    <source>
        <dbReference type="Proteomes" id="UP001407405"/>
    </source>
</evidence>
<keyword evidence="1" id="KW-0233">DNA recombination</keyword>
<proteinExistence type="predicted"/>
<comment type="caution">
    <text evidence="3">The sequence shown here is derived from an EMBL/GenBank/DDBJ whole genome shotgun (WGS) entry which is preliminary data.</text>
</comment>
<protein>
    <submittedName>
        <fullName evidence="3">Site-specific integrase</fullName>
    </submittedName>
</protein>
<dbReference type="InterPro" id="IPR013762">
    <property type="entry name" value="Integrase-like_cat_sf"/>
</dbReference>
<dbReference type="PANTHER" id="PTHR30349">
    <property type="entry name" value="PHAGE INTEGRASE-RELATED"/>
    <property type="match status" value="1"/>
</dbReference>
<dbReference type="InterPro" id="IPR050090">
    <property type="entry name" value="Tyrosine_recombinase_XerCD"/>
</dbReference>
<feature type="domain" description="Tyr recombinase" evidence="2">
    <location>
        <begin position="1"/>
        <end position="186"/>
    </location>
</feature>
<keyword evidence="4" id="KW-1185">Reference proteome</keyword>
<evidence type="ECO:0000259" key="2">
    <source>
        <dbReference type="PROSITE" id="PS51898"/>
    </source>
</evidence>
<name>A0ABU9VX37_9CLOT</name>
<dbReference type="EMBL" id="JBCITM010000020">
    <property type="protein sequence ID" value="MEN1761721.1"/>
    <property type="molecule type" value="Genomic_DNA"/>
</dbReference>
<dbReference type="InterPro" id="IPR011010">
    <property type="entry name" value="DNA_brk_join_enz"/>
</dbReference>